<dbReference type="EMBL" id="LDJX01000002">
    <property type="protein sequence ID" value="KPM32490.1"/>
    <property type="molecule type" value="Genomic_DNA"/>
</dbReference>
<protein>
    <recommendedName>
        <fullName evidence="1">DUF5723 domain-containing protein</fullName>
    </recommendedName>
</protein>
<dbReference type="OrthoDB" id="975426at2"/>
<dbReference type="PATRIC" id="fig|1300341.3.peg.1123"/>
<evidence type="ECO:0000313" key="2">
    <source>
        <dbReference type="EMBL" id="KPM32490.1"/>
    </source>
</evidence>
<dbReference type="InterPro" id="IPR043781">
    <property type="entry name" value="DUF5723"/>
</dbReference>
<dbReference type="STRING" id="1300341.I595_908"/>
<dbReference type="AlphaFoldDB" id="A0A0P7AKX2"/>
<evidence type="ECO:0000259" key="1">
    <source>
        <dbReference type="Pfam" id="PF18990"/>
    </source>
</evidence>
<accession>A0A0P7AKX2</accession>
<reference evidence="2 3" key="1">
    <citation type="submission" date="2015-09" db="EMBL/GenBank/DDBJ databases">
        <title>Genome sequence of the marine flavobacterium Croceitalea dokdonensis DOKDO 023 that contains proton- and sodium-pumping rhodopsins.</title>
        <authorList>
            <person name="Kwon S.-K."/>
            <person name="Lee H.K."/>
            <person name="Kwak M.-J."/>
            <person name="Kim J.F."/>
        </authorList>
    </citation>
    <scope>NUCLEOTIDE SEQUENCE [LARGE SCALE GENOMIC DNA]</scope>
    <source>
        <strain evidence="2 3">DOKDO 023</strain>
    </source>
</reference>
<dbReference type="RefSeq" id="WP_054558147.1">
    <property type="nucleotide sequence ID" value="NZ_LDJX01000002.1"/>
</dbReference>
<dbReference type="Pfam" id="PF18990">
    <property type="entry name" value="DUF5723"/>
    <property type="match status" value="1"/>
</dbReference>
<comment type="caution">
    <text evidence="2">The sequence shown here is derived from an EMBL/GenBank/DDBJ whole genome shotgun (WGS) entry which is preliminary data.</text>
</comment>
<dbReference type="Proteomes" id="UP000050280">
    <property type="component" value="Unassembled WGS sequence"/>
</dbReference>
<sequence length="482" mass="53411">MRWTNTFLWFIALWTAGVTAQNKQLLYDFYEVPQSLLLNPGVITPYQWHAGVPLLSGLSVQAGSSGIAVNDIFANDGIDFTTKFRERVVNGLSPNDVIGGSGQIEVFSGGFRSSKRPTDYYSFGMYGEGFIAQYWPSDLAQLAFEGNANNIGRRFQFNHLTTGGEAVNVFHFGINRQINNRLTAGLRFKVYSSVFEFTSKGNDGYFVTTQGENNILRNTVVADVTMRTSGVESLLELLGDDTLAQSVELPRWLLGRSLLGGNLGVGLDFGFTKRLGSNSYFTISVLDIGFIYHNNDVKNYTLNGAGTNEGIEIILPEDLGNLSVDIWQDLVDDFEERIPLDTNADAFFSLRPTQLNASYRYHFGEYSKKSNCDCDIAPSGRNINIDYKNAVGAQLFMIHRPRGPQAALTAFYQKRLGNVLALKGTYTMDKYSFANLGLGVSMQAGPVNFYLMADNLLGYQNLPASNYASLQFGLNILSWNPN</sequence>
<evidence type="ECO:0000313" key="3">
    <source>
        <dbReference type="Proteomes" id="UP000050280"/>
    </source>
</evidence>
<proteinExistence type="predicted"/>
<organism evidence="2 3">
    <name type="scientific">Croceitalea dokdonensis DOKDO 023</name>
    <dbReference type="NCBI Taxonomy" id="1300341"/>
    <lineage>
        <taxon>Bacteria</taxon>
        <taxon>Pseudomonadati</taxon>
        <taxon>Bacteroidota</taxon>
        <taxon>Flavobacteriia</taxon>
        <taxon>Flavobacteriales</taxon>
        <taxon>Flavobacteriaceae</taxon>
        <taxon>Croceitalea</taxon>
    </lineage>
</organism>
<name>A0A0P7AKX2_9FLAO</name>
<gene>
    <name evidence="2" type="ORF">I595_908</name>
</gene>
<keyword evidence="3" id="KW-1185">Reference proteome</keyword>
<feature type="domain" description="DUF5723" evidence="1">
    <location>
        <begin position="40"/>
        <end position="454"/>
    </location>
</feature>